<feature type="transmembrane region" description="Helical" evidence="6">
    <location>
        <begin position="100"/>
        <end position="122"/>
    </location>
</feature>
<proteinExistence type="predicted"/>
<gene>
    <name evidence="8" type="ORF">E6H00_02750</name>
</gene>
<feature type="transmembrane region" description="Helical" evidence="6">
    <location>
        <begin position="161"/>
        <end position="182"/>
    </location>
</feature>
<dbReference type="GO" id="GO:0005886">
    <property type="term" value="C:plasma membrane"/>
    <property type="evidence" value="ECO:0007669"/>
    <property type="project" value="UniProtKB-SubCell"/>
</dbReference>
<dbReference type="EMBL" id="VBAK01000060">
    <property type="protein sequence ID" value="TMI92434.1"/>
    <property type="molecule type" value="Genomic_DNA"/>
</dbReference>
<feature type="transmembrane region" description="Helical" evidence="6">
    <location>
        <begin position="284"/>
        <end position="310"/>
    </location>
</feature>
<organism evidence="8 9">
    <name type="scientific">Candidatus Segetimicrobium genomatis</name>
    <dbReference type="NCBI Taxonomy" id="2569760"/>
    <lineage>
        <taxon>Bacteria</taxon>
        <taxon>Bacillati</taxon>
        <taxon>Candidatus Sysuimicrobiota</taxon>
        <taxon>Candidatus Sysuimicrobiia</taxon>
        <taxon>Candidatus Sysuimicrobiales</taxon>
        <taxon>Candidatus Segetimicrobiaceae</taxon>
        <taxon>Candidatus Segetimicrobium</taxon>
    </lineage>
</organism>
<dbReference type="Gene3D" id="1.20.1250.20">
    <property type="entry name" value="MFS general substrate transporter like domains"/>
    <property type="match status" value="1"/>
</dbReference>
<comment type="subcellular location">
    <subcellularLocation>
        <location evidence="1">Cell membrane</location>
        <topology evidence="1">Multi-pass membrane protein</topology>
    </subcellularLocation>
</comment>
<feature type="transmembrane region" description="Helical" evidence="6">
    <location>
        <begin position="366"/>
        <end position="386"/>
    </location>
</feature>
<dbReference type="Proteomes" id="UP000318509">
    <property type="component" value="Unassembled WGS sequence"/>
</dbReference>
<keyword evidence="2" id="KW-0813">Transport</keyword>
<keyword evidence="5 6" id="KW-0472">Membrane</keyword>
<comment type="caution">
    <text evidence="8">The sequence shown here is derived from an EMBL/GenBank/DDBJ whole genome shotgun (WGS) entry which is preliminary data.</text>
</comment>
<evidence type="ECO:0000256" key="5">
    <source>
        <dbReference type="ARBA" id="ARBA00023136"/>
    </source>
</evidence>
<keyword evidence="4 6" id="KW-1133">Transmembrane helix</keyword>
<dbReference type="PANTHER" id="PTHR23504">
    <property type="entry name" value="MAJOR FACILITATOR SUPERFAMILY DOMAIN-CONTAINING PROTEIN 10"/>
    <property type="match status" value="1"/>
</dbReference>
<dbReference type="PROSITE" id="PS50850">
    <property type="entry name" value="MFS"/>
    <property type="match status" value="1"/>
</dbReference>
<dbReference type="InterPro" id="IPR001958">
    <property type="entry name" value="Tet-R_TetA/multi-R_MdtG-like"/>
</dbReference>
<dbReference type="Pfam" id="PF07690">
    <property type="entry name" value="MFS_1"/>
    <property type="match status" value="1"/>
</dbReference>
<dbReference type="PANTHER" id="PTHR23504:SF15">
    <property type="entry name" value="MAJOR FACILITATOR SUPERFAMILY (MFS) PROFILE DOMAIN-CONTAINING PROTEIN"/>
    <property type="match status" value="1"/>
</dbReference>
<dbReference type="InterPro" id="IPR011701">
    <property type="entry name" value="MFS"/>
</dbReference>
<feature type="transmembrane region" description="Helical" evidence="6">
    <location>
        <begin position="134"/>
        <end position="155"/>
    </location>
</feature>
<keyword evidence="3 6" id="KW-0812">Transmembrane</keyword>
<evidence type="ECO:0000313" key="9">
    <source>
        <dbReference type="Proteomes" id="UP000318509"/>
    </source>
</evidence>
<feature type="transmembrane region" description="Helical" evidence="6">
    <location>
        <begin position="203"/>
        <end position="226"/>
    </location>
</feature>
<evidence type="ECO:0000256" key="6">
    <source>
        <dbReference type="SAM" id="Phobius"/>
    </source>
</evidence>
<evidence type="ECO:0000256" key="2">
    <source>
        <dbReference type="ARBA" id="ARBA00022448"/>
    </source>
</evidence>
<reference evidence="8 9" key="1">
    <citation type="journal article" date="2019" name="Nat. Microbiol.">
        <title>Mediterranean grassland soil C-N compound turnover is dependent on rainfall and depth, and is mediated by genomically divergent microorganisms.</title>
        <authorList>
            <person name="Diamond S."/>
            <person name="Andeer P.F."/>
            <person name="Li Z."/>
            <person name="Crits-Christoph A."/>
            <person name="Burstein D."/>
            <person name="Anantharaman K."/>
            <person name="Lane K.R."/>
            <person name="Thomas B.C."/>
            <person name="Pan C."/>
            <person name="Northen T.R."/>
            <person name="Banfield J.F."/>
        </authorList>
    </citation>
    <scope>NUCLEOTIDE SEQUENCE [LARGE SCALE GENOMIC DNA]</scope>
    <source>
        <strain evidence="8">NP_3</strain>
    </source>
</reference>
<dbReference type="InterPro" id="IPR036259">
    <property type="entry name" value="MFS_trans_sf"/>
</dbReference>
<name>A0A537K9L1_9BACT</name>
<feature type="transmembrane region" description="Helical" evidence="6">
    <location>
        <begin position="246"/>
        <end position="272"/>
    </location>
</feature>
<dbReference type="SUPFAM" id="SSF103473">
    <property type="entry name" value="MFS general substrate transporter"/>
    <property type="match status" value="1"/>
</dbReference>
<evidence type="ECO:0000256" key="1">
    <source>
        <dbReference type="ARBA" id="ARBA00004651"/>
    </source>
</evidence>
<dbReference type="AlphaFoldDB" id="A0A537K9L1"/>
<dbReference type="GO" id="GO:0022857">
    <property type="term" value="F:transmembrane transporter activity"/>
    <property type="evidence" value="ECO:0007669"/>
    <property type="project" value="InterPro"/>
</dbReference>
<sequence length="395" mass="40839">MMPHVGRRGLVVLFLAVFIAMMGFGIVLPVLQFYARNVGATPFQIGLLATSYACMQFLFAPLWGAASDRIGRKPIFALGLLGYAVSFTMFGLSHQVWELFLARILGGILSAATLPTAMAYVADTTGEEHRGGAMGMMGAAMGLGFTIGPGIGGILGHRQLALPFFIGAGLALLTLLLSWGALPEPARRASPPHRPSRLEAGRLALGGPLAFFYVVTLVGAFALAGLEATYALFAQDRLHLSAAGGAGAIGVVFVAVGLVQAAILGGLVGRLINRWGEDRLVQAGLLVAAVGYLLIMSTHDLATLALYAALAGAGHSLMRPSVASLISKRTPAGQGLSIGIMDSFDSMGRIVGPAWGGAVYHAGISLPYLSAALALLVTAGVSLLTATRGLPLQVH</sequence>
<protein>
    <submittedName>
        <fullName evidence="8">MFS transporter</fullName>
    </submittedName>
</protein>
<evidence type="ECO:0000256" key="3">
    <source>
        <dbReference type="ARBA" id="ARBA00022692"/>
    </source>
</evidence>
<dbReference type="InterPro" id="IPR020846">
    <property type="entry name" value="MFS_dom"/>
</dbReference>
<feature type="transmembrane region" description="Helical" evidence="6">
    <location>
        <begin position="43"/>
        <end position="63"/>
    </location>
</feature>
<evidence type="ECO:0000259" key="7">
    <source>
        <dbReference type="PROSITE" id="PS50850"/>
    </source>
</evidence>
<dbReference type="CDD" id="cd17325">
    <property type="entry name" value="MFS_MdtG_SLC18_like"/>
    <property type="match status" value="1"/>
</dbReference>
<evidence type="ECO:0000313" key="8">
    <source>
        <dbReference type="EMBL" id="TMI92434.1"/>
    </source>
</evidence>
<evidence type="ECO:0000256" key="4">
    <source>
        <dbReference type="ARBA" id="ARBA00022989"/>
    </source>
</evidence>
<accession>A0A537K9L1</accession>
<feature type="transmembrane region" description="Helical" evidence="6">
    <location>
        <begin position="75"/>
        <end position="94"/>
    </location>
</feature>
<dbReference type="PRINTS" id="PR01035">
    <property type="entry name" value="TCRTETA"/>
</dbReference>
<feature type="transmembrane region" description="Helical" evidence="6">
    <location>
        <begin position="12"/>
        <end position="31"/>
    </location>
</feature>
<feature type="domain" description="Major facilitator superfamily (MFS) profile" evidence="7">
    <location>
        <begin position="9"/>
        <end position="395"/>
    </location>
</feature>